<dbReference type="EMBL" id="BMEC01000011">
    <property type="protein sequence ID" value="GGC45590.1"/>
    <property type="molecule type" value="Genomic_DNA"/>
</dbReference>
<proteinExistence type="predicted"/>
<comment type="caution">
    <text evidence="3">The sequence shown here is derived from an EMBL/GenBank/DDBJ whole genome shotgun (WGS) entry which is preliminary data.</text>
</comment>
<name>A0A2T4DJA6_9BACT</name>
<reference evidence="2" key="4">
    <citation type="submission" date="2024-05" db="EMBL/GenBank/DDBJ databases">
        <authorList>
            <person name="Sun Q."/>
            <person name="Zhou Y."/>
        </authorList>
    </citation>
    <scope>NUCLEOTIDE SEQUENCE</scope>
    <source>
        <strain evidence="2">CGMCC 1.10832</strain>
    </source>
</reference>
<feature type="compositionally biased region" description="Basic residues" evidence="1">
    <location>
        <begin position="152"/>
        <end position="167"/>
    </location>
</feature>
<keyword evidence="5" id="KW-1185">Reference proteome</keyword>
<evidence type="ECO:0000313" key="3">
    <source>
        <dbReference type="EMBL" id="PTB93909.1"/>
    </source>
</evidence>
<evidence type="ECO:0000313" key="2">
    <source>
        <dbReference type="EMBL" id="GGC45590.1"/>
    </source>
</evidence>
<sequence>MRFIIVTFILFQFSTLSVHSQKYGTAVGIRFGDNQFGVSVRQQFYKRFTGEALLEVSANEFTATILPKYHLPILGKGLNFYVGAGAHLGTLKDYGATVGVDLMAGIEMKVPALPVTVSADFKPAYHFRHEDWFDFPVAVSVHYIISKETREKRKKAREKRKRKRERRERREERRENGKDWKGWVNSLFEEDQEDRQ</sequence>
<gene>
    <name evidence="3" type="ORF">C9994_12590</name>
    <name evidence="2" type="ORF">GCM10011506_34000</name>
</gene>
<evidence type="ECO:0000256" key="1">
    <source>
        <dbReference type="SAM" id="MobiDB-lite"/>
    </source>
</evidence>
<protein>
    <recommendedName>
        <fullName evidence="6">Outer membrane protein beta-barrel domain-containing protein</fullName>
    </recommendedName>
</protein>
<dbReference type="Proteomes" id="UP000240608">
    <property type="component" value="Unassembled WGS sequence"/>
</dbReference>
<feature type="compositionally biased region" description="Basic and acidic residues" evidence="1">
    <location>
        <begin position="168"/>
        <end position="177"/>
    </location>
</feature>
<dbReference type="SUPFAM" id="SSF56925">
    <property type="entry name" value="OMPA-like"/>
    <property type="match status" value="1"/>
</dbReference>
<feature type="region of interest" description="Disordered" evidence="1">
    <location>
        <begin position="150"/>
        <end position="177"/>
    </location>
</feature>
<accession>A0A2T4DJA6</accession>
<reference evidence="2" key="1">
    <citation type="journal article" date="2014" name="Int. J. Syst. Evol. Microbiol.">
        <title>Complete genome of a new Firmicutes species belonging to the dominant human colonic microbiota ('Ruminococcus bicirculans') reveals two chromosomes and a selective capacity to utilize plant glucans.</title>
        <authorList>
            <consortium name="NISC Comparative Sequencing Program"/>
            <person name="Wegmann U."/>
            <person name="Louis P."/>
            <person name="Goesmann A."/>
            <person name="Henrissat B."/>
            <person name="Duncan S.H."/>
            <person name="Flint H.J."/>
        </authorList>
    </citation>
    <scope>NUCLEOTIDE SEQUENCE</scope>
    <source>
        <strain evidence="2">CGMCC 1.10832</strain>
    </source>
</reference>
<organism evidence="3 4">
    <name type="scientific">Marivirga lumbricoides</name>
    <dbReference type="NCBI Taxonomy" id="1046115"/>
    <lineage>
        <taxon>Bacteria</taxon>
        <taxon>Pseudomonadati</taxon>
        <taxon>Bacteroidota</taxon>
        <taxon>Cytophagia</taxon>
        <taxon>Cytophagales</taxon>
        <taxon>Marivirgaceae</taxon>
        <taxon>Marivirga</taxon>
    </lineage>
</organism>
<dbReference type="RefSeq" id="WP_188465768.1">
    <property type="nucleotide sequence ID" value="NZ_BAABHU010000011.1"/>
</dbReference>
<evidence type="ECO:0000313" key="4">
    <source>
        <dbReference type="Proteomes" id="UP000240608"/>
    </source>
</evidence>
<evidence type="ECO:0008006" key="6">
    <source>
        <dbReference type="Google" id="ProtNLM"/>
    </source>
</evidence>
<dbReference type="InterPro" id="IPR011250">
    <property type="entry name" value="OMP/PagP_B-barrel"/>
</dbReference>
<reference evidence="5" key="3">
    <citation type="journal article" date="2019" name="Int. J. Syst. Evol. Microbiol.">
        <title>The Global Catalogue of Microorganisms (GCM) 10K type strain sequencing project: providing services to taxonomists for standard genome sequencing and annotation.</title>
        <authorList>
            <consortium name="The Broad Institute Genomics Platform"/>
            <consortium name="The Broad Institute Genome Sequencing Center for Infectious Disease"/>
            <person name="Wu L."/>
            <person name="Ma J."/>
        </authorList>
    </citation>
    <scope>NUCLEOTIDE SEQUENCE [LARGE SCALE GENOMIC DNA]</scope>
    <source>
        <strain evidence="5">CGMCC 1.10832</strain>
    </source>
</reference>
<dbReference type="EMBL" id="PYVU01000147">
    <property type="protein sequence ID" value="PTB93909.1"/>
    <property type="molecule type" value="Genomic_DNA"/>
</dbReference>
<evidence type="ECO:0000313" key="5">
    <source>
        <dbReference type="Proteomes" id="UP000636010"/>
    </source>
</evidence>
<dbReference type="AlphaFoldDB" id="A0A2T4DJA6"/>
<reference evidence="3 4" key="2">
    <citation type="submission" date="2018-03" db="EMBL/GenBank/DDBJ databases">
        <title>Cross-interface Injection: A General Nanoliter Liquid Handling Method Applied to Single Cells Genome Amplification Automated Nanoliter Liquid Handling Applied to Single Cell Multiple Displacement Amplification.</title>
        <authorList>
            <person name="Yun J."/>
            <person name="Xu P."/>
            <person name="Xu J."/>
            <person name="Dai X."/>
            <person name="Wang Y."/>
            <person name="Zheng X."/>
            <person name="Cao C."/>
            <person name="Yi Q."/>
            <person name="Zhu Y."/>
            <person name="Wang L."/>
            <person name="Dong Z."/>
            <person name="Huang Y."/>
            <person name="Huang L."/>
            <person name="Du W."/>
        </authorList>
    </citation>
    <scope>NUCLEOTIDE SEQUENCE [LARGE SCALE GENOMIC DNA]</scope>
    <source>
        <strain evidence="3 4">Z-D1-2</strain>
    </source>
</reference>
<dbReference type="Proteomes" id="UP000636010">
    <property type="component" value="Unassembled WGS sequence"/>
</dbReference>